<dbReference type="EMBL" id="AP022314">
    <property type="protein sequence ID" value="BBU23283.1"/>
    <property type="molecule type" value="Genomic_DNA"/>
</dbReference>
<evidence type="ECO:0000313" key="1">
    <source>
        <dbReference type="EMBL" id="BBU23283.1"/>
    </source>
</evidence>
<sequence length="115" mass="12575">MSGDRLLIDDHRSACLCDVGGRDYAAVVAVDIDGAAYLLLAHRGSLGDESVRFDVTCPEAPHDQAGPLPLEYVRRIAAAQRTHRCGRPTATGGRCRIRVTRPGEPCGWHRRKANR</sequence>
<dbReference type="RefSeq" id="WP_085193813.1">
    <property type="nucleotide sequence ID" value="NZ_AP022314.1"/>
</dbReference>
<protein>
    <submittedName>
        <fullName evidence="1">Uncharacterized protein</fullName>
    </submittedName>
</protein>
<dbReference type="Proteomes" id="UP000464624">
    <property type="component" value="Chromosome"/>
</dbReference>
<organism evidence="1 2">
    <name type="scientific">Mycobacterium xenopi</name>
    <dbReference type="NCBI Taxonomy" id="1789"/>
    <lineage>
        <taxon>Bacteria</taxon>
        <taxon>Bacillati</taxon>
        <taxon>Actinomycetota</taxon>
        <taxon>Actinomycetes</taxon>
        <taxon>Mycobacteriales</taxon>
        <taxon>Mycobacteriaceae</taxon>
        <taxon>Mycobacterium</taxon>
    </lineage>
</organism>
<gene>
    <name evidence="1" type="ORF">MYXE_30730</name>
</gene>
<dbReference type="KEGG" id="mxe:MYXE_30730"/>
<accession>A0AAD1H219</accession>
<name>A0AAD1H219_MYCXE</name>
<proteinExistence type="predicted"/>
<dbReference type="AlphaFoldDB" id="A0AAD1H219"/>
<evidence type="ECO:0000313" key="2">
    <source>
        <dbReference type="Proteomes" id="UP000464624"/>
    </source>
</evidence>
<reference evidence="1 2" key="1">
    <citation type="submission" date="2019-12" db="EMBL/GenBank/DDBJ databases">
        <title>Complete genome sequence of Mycolicibacterium xenopi str. JCM15661T.</title>
        <authorList>
            <person name="Yoshida M."/>
            <person name="Fukano H."/>
            <person name="Asakura T."/>
            <person name="Hoshino Y."/>
        </authorList>
    </citation>
    <scope>NUCLEOTIDE SEQUENCE [LARGE SCALE GENOMIC DNA]</scope>
    <source>
        <strain evidence="1 2">JCM 15661T</strain>
    </source>
</reference>